<protein>
    <submittedName>
        <fullName evidence="1">Uncharacterized protein</fullName>
    </submittedName>
</protein>
<dbReference type="AlphaFoldDB" id="A0AAW1IAE5"/>
<evidence type="ECO:0000313" key="1">
    <source>
        <dbReference type="EMBL" id="KAK9686209.1"/>
    </source>
</evidence>
<dbReference type="Proteomes" id="UP001458880">
    <property type="component" value="Unassembled WGS sequence"/>
</dbReference>
<reference evidence="1 2" key="1">
    <citation type="journal article" date="2024" name="BMC Genomics">
        <title>De novo assembly and annotation of Popillia japonica's genome with initial clues to its potential as an invasive pest.</title>
        <authorList>
            <person name="Cucini C."/>
            <person name="Boschi S."/>
            <person name="Funari R."/>
            <person name="Cardaioli E."/>
            <person name="Iannotti N."/>
            <person name="Marturano G."/>
            <person name="Paoli F."/>
            <person name="Bruttini M."/>
            <person name="Carapelli A."/>
            <person name="Frati F."/>
            <person name="Nardi F."/>
        </authorList>
    </citation>
    <scope>NUCLEOTIDE SEQUENCE [LARGE SCALE GENOMIC DNA]</scope>
    <source>
        <strain evidence="1">DMR45628</strain>
    </source>
</reference>
<evidence type="ECO:0000313" key="2">
    <source>
        <dbReference type="Proteomes" id="UP001458880"/>
    </source>
</evidence>
<name>A0AAW1IAE5_POPJA</name>
<dbReference type="EMBL" id="JASPKY010000723">
    <property type="protein sequence ID" value="KAK9686209.1"/>
    <property type="molecule type" value="Genomic_DNA"/>
</dbReference>
<keyword evidence="2" id="KW-1185">Reference proteome</keyword>
<gene>
    <name evidence="1" type="ORF">QE152_g37367</name>
</gene>
<accession>A0AAW1IAE5</accession>
<comment type="caution">
    <text evidence="1">The sequence shown here is derived from an EMBL/GenBank/DDBJ whole genome shotgun (WGS) entry which is preliminary data.</text>
</comment>
<proteinExistence type="predicted"/>
<sequence>MAANRIKGQRAAGPDGIPPEVIKVVVRSHPEACLAVMNKLLTTGRFPETWKVGRLVLIPKETFLYSPSLFHNLSISRGGKILKGNKFMTDVSVFFYKLFGSGRRIGNECITTGLVLKFADIEIVHKTDDERREVFSKE</sequence>
<organism evidence="1 2">
    <name type="scientific">Popillia japonica</name>
    <name type="common">Japanese beetle</name>
    <dbReference type="NCBI Taxonomy" id="7064"/>
    <lineage>
        <taxon>Eukaryota</taxon>
        <taxon>Metazoa</taxon>
        <taxon>Ecdysozoa</taxon>
        <taxon>Arthropoda</taxon>
        <taxon>Hexapoda</taxon>
        <taxon>Insecta</taxon>
        <taxon>Pterygota</taxon>
        <taxon>Neoptera</taxon>
        <taxon>Endopterygota</taxon>
        <taxon>Coleoptera</taxon>
        <taxon>Polyphaga</taxon>
        <taxon>Scarabaeiformia</taxon>
        <taxon>Scarabaeidae</taxon>
        <taxon>Rutelinae</taxon>
        <taxon>Popillia</taxon>
    </lineage>
</organism>